<dbReference type="InterPro" id="IPR015915">
    <property type="entry name" value="Kelch-typ_b-propeller"/>
</dbReference>
<dbReference type="Pfam" id="PF24681">
    <property type="entry name" value="Kelch_KLHDC2_KLHL20_DRC7"/>
    <property type="match status" value="1"/>
</dbReference>
<evidence type="ECO:0000256" key="3">
    <source>
        <dbReference type="SAM" id="Phobius"/>
    </source>
</evidence>
<keyword evidence="1" id="KW-0880">Kelch repeat</keyword>
<evidence type="ECO:0000256" key="1">
    <source>
        <dbReference type="ARBA" id="ARBA00022441"/>
    </source>
</evidence>
<evidence type="ECO:0000313" key="5">
    <source>
        <dbReference type="EMBL" id="KAF0550212.1"/>
    </source>
</evidence>
<proteinExistence type="predicted"/>
<reference evidence="5 6" key="1">
    <citation type="journal article" date="2019" name="Environ. Microbiol.">
        <title>At the nexus of three kingdoms: the genome of the mycorrhizal fungus Gigaspora margarita provides insights into plant, endobacterial and fungal interactions.</title>
        <authorList>
            <person name="Venice F."/>
            <person name="Ghignone S."/>
            <person name="Salvioli di Fossalunga A."/>
            <person name="Amselem J."/>
            <person name="Novero M."/>
            <person name="Xianan X."/>
            <person name="Sedzielewska Toro K."/>
            <person name="Morin E."/>
            <person name="Lipzen A."/>
            <person name="Grigoriev I.V."/>
            <person name="Henrissat B."/>
            <person name="Martin F.M."/>
            <person name="Bonfante P."/>
        </authorList>
    </citation>
    <scope>NUCLEOTIDE SEQUENCE [LARGE SCALE GENOMIC DNA]</scope>
    <source>
        <strain evidence="5 6">BEG34</strain>
    </source>
</reference>
<accession>A0A8H4ET92</accession>
<feature type="chain" id="PRO_5034835863" evidence="4">
    <location>
        <begin position="24"/>
        <end position="438"/>
    </location>
</feature>
<dbReference type="EMBL" id="WTPW01000088">
    <property type="protein sequence ID" value="KAF0550212.1"/>
    <property type="molecule type" value="Genomic_DNA"/>
</dbReference>
<dbReference type="Gene3D" id="2.120.10.80">
    <property type="entry name" value="Kelch-type beta propeller"/>
    <property type="match status" value="2"/>
</dbReference>
<keyword evidence="3" id="KW-1133">Transmembrane helix</keyword>
<evidence type="ECO:0000256" key="2">
    <source>
        <dbReference type="ARBA" id="ARBA00022737"/>
    </source>
</evidence>
<evidence type="ECO:0000313" key="6">
    <source>
        <dbReference type="Proteomes" id="UP000439903"/>
    </source>
</evidence>
<dbReference type="PANTHER" id="PTHR46093">
    <property type="entry name" value="ACYL-COA-BINDING DOMAIN-CONTAINING PROTEIN 5"/>
    <property type="match status" value="1"/>
</dbReference>
<evidence type="ECO:0000256" key="4">
    <source>
        <dbReference type="SAM" id="SignalP"/>
    </source>
</evidence>
<dbReference type="AlphaFoldDB" id="A0A8H4ET92"/>
<organism evidence="5 6">
    <name type="scientific">Gigaspora margarita</name>
    <dbReference type="NCBI Taxonomy" id="4874"/>
    <lineage>
        <taxon>Eukaryota</taxon>
        <taxon>Fungi</taxon>
        <taxon>Fungi incertae sedis</taxon>
        <taxon>Mucoromycota</taxon>
        <taxon>Glomeromycotina</taxon>
        <taxon>Glomeromycetes</taxon>
        <taxon>Diversisporales</taxon>
        <taxon>Gigasporaceae</taxon>
        <taxon>Gigaspora</taxon>
    </lineage>
</organism>
<dbReference type="Proteomes" id="UP000439903">
    <property type="component" value="Unassembled WGS sequence"/>
</dbReference>
<keyword evidence="2" id="KW-0677">Repeat</keyword>
<name>A0A8H4ET92_GIGMA</name>
<keyword evidence="4" id="KW-0732">Signal</keyword>
<feature type="transmembrane region" description="Helical" evidence="3">
    <location>
        <begin position="405"/>
        <end position="429"/>
    </location>
</feature>
<dbReference type="OrthoDB" id="432528at2759"/>
<protein>
    <submittedName>
        <fullName evidence="5">Galactose oxidase</fullName>
    </submittedName>
</protein>
<keyword evidence="3" id="KW-0472">Membrane</keyword>
<keyword evidence="3" id="KW-0812">Transmembrane</keyword>
<feature type="signal peptide" evidence="4">
    <location>
        <begin position="1"/>
        <end position="23"/>
    </location>
</feature>
<sequence>MRPVRFVLFPFLLLSYLHFLVTCLNVPGTRMGQTSALVGTKLYFFGGSSATTNATLNVGLNYSNEVWYLDLSNSSLFNTAIPTWYKDAEMPIANFFDTSCVSPTNNSAIFIFGGRQLLPNSSIISYNSPVYRFDPNNNSIWSIPNITGFNSTFITRNLMKAVIDNTRRVFIFGGTSFKVNNSDTSPVMHYNDMNILDLTNMTWSTLVIPQAPPYYSYAATILPTGLIVYIGGLDYFSDASQVNMSEIRIFNTTSFIWSSKPVNGSSIESRIGHSAVLGQNNDIIIYGGSKYNADVGPYGPQAFPNLVVLNTNSWTWSIPDIPPTNTPQPLSFHSAALYKNYMIVAFGLVASSSGYYNKNLYVLDTQKYVWIAINNTATTTKGSTSQKTQTNKAQGTSNSSPNNGLFIGVGVVSCIVFIGMASFGIFLFFKGRNRNYKK</sequence>
<keyword evidence="6" id="KW-1185">Reference proteome</keyword>
<comment type="caution">
    <text evidence="5">The sequence shown here is derived from an EMBL/GenBank/DDBJ whole genome shotgun (WGS) entry which is preliminary data.</text>
</comment>
<gene>
    <name evidence="5" type="ORF">F8M41_024956</name>
</gene>
<dbReference type="PANTHER" id="PTHR46093:SF3">
    <property type="entry name" value="ACYL-COA-BINDING DOMAIN-CONTAINING PROTEIN 4"/>
    <property type="match status" value="1"/>
</dbReference>
<dbReference type="SUPFAM" id="SSF117281">
    <property type="entry name" value="Kelch motif"/>
    <property type="match status" value="2"/>
</dbReference>